<dbReference type="PANTHER" id="PTHR42713:SF3">
    <property type="entry name" value="TRANSCRIPTIONAL REGULATORY PROTEIN HPTR"/>
    <property type="match status" value="1"/>
</dbReference>
<dbReference type="GO" id="GO:0005737">
    <property type="term" value="C:cytoplasm"/>
    <property type="evidence" value="ECO:0007669"/>
    <property type="project" value="UniProtKB-SubCell"/>
</dbReference>
<dbReference type="EMBL" id="PTJA01000001">
    <property type="protein sequence ID" value="PPK83238.1"/>
    <property type="molecule type" value="Genomic_DNA"/>
</dbReference>
<name>A0A2S6HYV3_9FIRM</name>
<keyword evidence="7" id="KW-0238">DNA-binding</keyword>
<evidence type="ECO:0000256" key="3">
    <source>
        <dbReference type="ARBA" id="ARBA00022490"/>
    </source>
</evidence>
<dbReference type="Gene3D" id="3.40.50.2300">
    <property type="match status" value="1"/>
</dbReference>
<evidence type="ECO:0000256" key="4">
    <source>
        <dbReference type="ARBA" id="ARBA00022553"/>
    </source>
</evidence>
<keyword evidence="4 10" id="KW-0597">Phosphoprotein</keyword>
<dbReference type="PANTHER" id="PTHR42713">
    <property type="entry name" value="HISTIDINE KINASE-RELATED"/>
    <property type="match status" value="1"/>
</dbReference>
<keyword evidence="3" id="KW-0963">Cytoplasm</keyword>
<evidence type="ECO:0000313" key="13">
    <source>
        <dbReference type="EMBL" id="PPK83238.1"/>
    </source>
</evidence>
<evidence type="ECO:0000259" key="11">
    <source>
        <dbReference type="PROSITE" id="PS01124"/>
    </source>
</evidence>
<evidence type="ECO:0000259" key="12">
    <source>
        <dbReference type="PROSITE" id="PS50110"/>
    </source>
</evidence>
<feature type="domain" description="Response regulatory" evidence="12">
    <location>
        <begin position="3"/>
        <end position="120"/>
    </location>
</feature>
<evidence type="ECO:0000256" key="9">
    <source>
        <dbReference type="ARBA" id="ARBA00024867"/>
    </source>
</evidence>
<feature type="domain" description="HTH araC/xylS-type" evidence="11">
    <location>
        <begin position="401"/>
        <end position="503"/>
    </location>
</feature>
<evidence type="ECO:0000256" key="8">
    <source>
        <dbReference type="ARBA" id="ARBA00023163"/>
    </source>
</evidence>
<dbReference type="Gene3D" id="1.10.10.60">
    <property type="entry name" value="Homeodomain-like"/>
    <property type="match status" value="2"/>
</dbReference>
<dbReference type="SMART" id="SM00448">
    <property type="entry name" value="REC"/>
    <property type="match status" value="1"/>
</dbReference>
<evidence type="ECO:0000256" key="5">
    <source>
        <dbReference type="ARBA" id="ARBA00023012"/>
    </source>
</evidence>
<dbReference type="Pfam" id="PF12833">
    <property type="entry name" value="HTH_18"/>
    <property type="match status" value="1"/>
</dbReference>
<accession>A0A2S6HYV3</accession>
<keyword evidence="8" id="KW-0804">Transcription</keyword>
<dbReference type="SUPFAM" id="SSF52172">
    <property type="entry name" value="CheY-like"/>
    <property type="match status" value="1"/>
</dbReference>
<dbReference type="CDD" id="cd17536">
    <property type="entry name" value="REC_YesN-like"/>
    <property type="match status" value="1"/>
</dbReference>
<dbReference type="Pfam" id="PF00072">
    <property type="entry name" value="Response_reg"/>
    <property type="match status" value="1"/>
</dbReference>
<dbReference type="InterPro" id="IPR018060">
    <property type="entry name" value="HTH_AraC"/>
</dbReference>
<keyword evidence="6" id="KW-0805">Transcription regulation</keyword>
<keyword evidence="14" id="KW-1185">Reference proteome</keyword>
<dbReference type="InterPro" id="IPR011006">
    <property type="entry name" value="CheY-like_superfamily"/>
</dbReference>
<gene>
    <name evidence="13" type="ORF">BXY41_101301</name>
</gene>
<dbReference type="GO" id="GO:0003700">
    <property type="term" value="F:DNA-binding transcription factor activity"/>
    <property type="evidence" value="ECO:0007669"/>
    <property type="project" value="InterPro"/>
</dbReference>
<evidence type="ECO:0000256" key="2">
    <source>
        <dbReference type="ARBA" id="ARBA00018672"/>
    </source>
</evidence>
<dbReference type="SUPFAM" id="SSF46689">
    <property type="entry name" value="Homeodomain-like"/>
    <property type="match status" value="1"/>
</dbReference>
<dbReference type="Proteomes" id="UP000237749">
    <property type="component" value="Unassembled WGS sequence"/>
</dbReference>
<evidence type="ECO:0000256" key="1">
    <source>
        <dbReference type="ARBA" id="ARBA00004496"/>
    </source>
</evidence>
<keyword evidence="5" id="KW-0902">Two-component regulatory system</keyword>
<dbReference type="GO" id="GO:0043565">
    <property type="term" value="F:sequence-specific DNA binding"/>
    <property type="evidence" value="ECO:0007669"/>
    <property type="project" value="InterPro"/>
</dbReference>
<sequence>MLKLMIADDERMIRESISSLINWNSLGIELIGSCSDGIEAYNMILDESPDIVLTDIRMPGISGLELVERISQTDMDIQFIILSGFGEFEYAKQAMKYRVHHYLLKPSNEEQIIESMKDVIKEYYHRRAFKDLQDRQKALTCHLHYSVLANIINEGIFMEDGSSPAWEVYSGFMDFCYTGYELCYLHYLEEPLLETALQQIYDYMTESAPGIAVYSIYVKNTLILFFESHQVSYELLDDFMIRLARNNQSVTLDYHRNSYSNLIQLIEALTAKIRRYGMIYFMNGLRPVPICNYKNLIEKLEQLTTLLMEADMAEQQMGLKELKDTLHDISNPDFLKQAGSRIIIKLTAGNRYGSSIVATEYLMTLNQQTDPEIIRNMLMEKINRILEDSLETTRSYSPFIEKVIQYVENNLDNPSLTLKWIADNYLFMNVDYVSARFMKETRQKFSNYLTTQRIQKAKKLLAEGHAEQIQWIAEKVGCGNNPQYFSQIFKKNTGMSPSAYVKQMNGGELYPPN</sequence>
<reference evidence="13 14" key="1">
    <citation type="submission" date="2018-02" db="EMBL/GenBank/DDBJ databases">
        <title>Genomic Encyclopedia of Archaeal and Bacterial Type Strains, Phase II (KMG-II): from individual species to whole genera.</title>
        <authorList>
            <person name="Goeker M."/>
        </authorList>
    </citation>
    <scope>NUCLEOTIDE SEQUENCE [LARGE SCALE GENOMIC DNA]</scope>
    <source>
        <strain evidence="13 14">DSM 3808</strain>
    </source>
</reference>
<feature type="modified residue" description="4-aspartylphosphate" evidence="10">
    <location>
        <position position="55"/>
    </location>
</feature>
<comment type="subcellular location">
    <subcellularLocation>
        <location evidence="1">Cytoplasm</location>
    </subcellularLocation>
</comment>
<dbReference type="InterPro" id="IPR051552">
    <property type="entry name" value="HptR"/>
</dbReference>
<dbReference type="InterPro" id="IPR001789">
    <property type="entry name" value="Sig_transdc_resp-reg_receiver"/>
</dbReference>
<comment type="caution">
    <text evidence="13">The sequence shown here is derived from an EMBL/GenBank/DDBJ whole genome shotgun (WGS) entry which is preliminary data.</text>
</comment>
<dbReference type="PROSITE" id="PS01124">
    <property type="entry name" value="HTH_ARAC_FAMILY_2"/>
    <property type="match status" value="1"/>
</dbReference>
<dbReference type="AlphaFoldDB" id="A0A2S6HYV3"/>
<evidence type="ECO:0000256" key="6">
    <source>
        <dbReference type="ARBA" id="ARBA00023015"/>
    </source>
</evidence>
<dbReference type="InterPro" id="IPR009057">
    <property type="entry name" value="Homeodomain-like_sf"/>
</dbReference>
<dbReference type="PROSITE" id="PS50110">
    <property type="entry name" value="RESPONSE_REGULATORY"/>
    <property type="match status" value="1"/>
</dbReference>
<dbReference type="GO" id="GO:0000160">
    <property type="term" value="P:phosphorelay signal transduction system"/>
    <property type="evidence" value="ECO:0007669"/>
    <property type="project" value="UniProtKB-KW"/>
</dbReference>
<dbReference type="RefSeq" id="WP_104433838.1">
    <property type="nucleotide sequence ID" value="NZ_PTJA01000001.1"/>
</dbReference>
<evidence type="ECO:0000256" key="10">
    <source>
        <dbReference type="PROSITE-ProRule" id="PRU00169"/>
    </source>
</evidence>
<dbReference type="OrthoDB" id="2600165at2"/>
<proteinExistence type="predicted"/>
<comment type="function">
    <text evidence="9">May play the central regulatory role in sporulation. It may be an element of the effector pathway responsible for the activation of sporulation genes in response to nutritional stress. Spo0A may act in concert with spo0H (a sigma factor) to control the expression of some genes that are critical to the sporulation process.</text>
</comment>
<evidence type="ECO:0000256" key="7">
    <source>
        <dbReference type="ARBA" id="ARBA00023125"/>
    </source>
</evidence>
<evidence type="ECO:0000313" key="14">
    <source>
        <dbReference type="Proteomes" id="UP000237749"/>
    </source>
</evidence>
<protein>
    <recommendedName>
        <fullName evidence="2">Stage 0 sporulation protein A homolog</fullName>
    </recommendedName>
</protein>
<dbReference type="SMART" id="SM00342">
    <property type="entry name" value="HTH_ARAC"/>
    <property type="match status" value="1"/>
</dbReference>
<organism evidence="13 14">
    <name type="scientific">Lacrimispora xylanisolvens</name>
    <dbReference type="NCBI Taxonomy" id="384636"/>
    <lineage>
        <taxon>Bacteria</taxon>
        <taxon>Bacillati</taxon>
        <taxon>Bacillota</taxon>
        <taxon>Clostridia</taxon>
        <taxon>Lachnospirales</taxon>
        <taxon>Lachnospiraceae</taxon>
        <taxon>Lacrimispora</taxon>
    </lineage>
</organism>